<evidence type="ECO:0000259" key="1">
    <source>
        <dbReference type="PROSITE" id="PS50228"/>
    </source>
</evidence>
<gene>
    <name evidence="2" type="ORF">BQ4739_LOCUS17900</name>
</gene>
<feature type="domain" description="SUEL-type lectin" evidence="1">
    <location>
        <begin position="128"/>
        <end position="209"/>
    </location>
</feature>
<dbReference type="InterPro" id="IPR043159">
    <property type="entry name" value="Lectin_gal-bd_sf"/>
</dbReference>
<dbReference type="SMART" id="SM01411">
    <property type="entry name" value="Ephrin_rec_like"/>
    <property type="match status" value="2"/>
</dbReference>
<accession>A0A383WK88</accession>
<reference evidence="2 3" key="1">
    <citation type="submission" date="2016-10" db="EMBL/GenBank/DDBJ databases">
        <authorList>
            <person name="Cai Z."/>
        </authorList>
    </citation>
    <scope>NUCLEOTIDE SEQUENCE [LARGE SCALE GENOMIC DNA]</scope>
</reference>
<dbReference type="GO" id="GO:0030246">
    <property type="term" value="F:carbohydrate binding"/>
    <property type="evidence" value="ECO:0007669"/>
    <property type="project" value="InterPro"/>
</dbReference>
<protein>
    <recommendedName>
        <fullName evidence="1">SUEL-type lectin domain-containing protein</fullName>
    </recommendedName>
</protein>
<dbReference type="CDD" id="cd22823">
    <property type="entry name" value="Gal_Rha_Lectin"/>
    <property type="match status" value="1"/>
</dbReference>
<dbReference type="Gene3D" id="2.60.120.740">
    <property type="match status" value="1"/>
</dbReference>
<keyword evidence="3" id="KW-1185">Reference proteome</keyword>
<sequence length="294" mass="30472">MLPDFCPGITKVVELSYFCKTGSHQDVSCGPGLVRNAVNSSSQLGLCVTMPGHGYAMTIDGAFGQPCPPGWFSPGGNTLPCMECPSALDTDDNRTACANTSTGNTSAATEAPTTISSQLCADSGMLYTLQCPPNTTITITSVHYGRPSATACPGPGGFCAGADVTALFTQKLQSTCAGIPDCTFHLDDLMLPDICPYIRKVAELTYFCKAGSHQNEPCGPGLVRSADNNISQLGPCVTLPGHGYAMTIDGAFGQPCPPGWFSPGGNTLPCMECPSGLDTDDNRTACGEDVMAQA</sequence>
<dbReference type="AlphaFoldDB" id="A0A383WK88"/>
<dbReference type="PROSITE" id="PS50228">
    <property type="entry name" value="SUEL_LECTIN"/>
    <property type="match status" value="1"/>
</dbReference>
<organism evidence="2 3">
    <name type="scientific">Tetradesmus obliquus</name>
    <name type="common">Green alga</name>
    <name type="synonym">Acutodesmus obliquus</name>
    <dbReference type="NCBI Taxonomy" id="3088"/>
    <lineage>
        <taxon>Eukaryota</taxon>
        <taxon>Viridiplantae</taxon>
        <taxon>Chlorophyta</taxon>
        <taxon>core chlorophytes</taxon>
        <taxon>Chlorophyceae</taxon>
        <taxon>CS clade</taxon>
        <taxon>Sphaeropleales</taxon>
        <taxon>Scenedesmaceae</taxon>
        <taxon>Tetradesmus</taxon>
    </lineage>
</organism>
<dbReference type="Proteomes" id="UP000256970">
    <property type="component" value="Unassembled WGS sequence"/>
</dbReference>
<evidence type="ECO:0000313" key="3">
    <source>
        <dbReference type="Proteomes" id="UP000256970"/>
    </source>
</evidence>
<dbReference type="InterPro" id="IPR000922">
    <property type="entry name" value="Lectin_gal-bd_dom"/>
</dbReference>
<name>A0A383WK88_TETOB</name>
<evidence type="ECO:0000313" key="2">
    <source>
        <dbReference type="EMBL" id="SZX77544.1"/>
    </source>
</evidence>
<dbReference type="EMBL" id="FNXT01001290">
    <property type="protein sequence ID" value="SZX77544.1"/>
    <property type="molecule type" value="Genomic_DNA"/>
</dbReference>
<proteinExistence type="predicted"/>
<dbReference type="Pfam" id="PF02140">
    <property type="entry name" value="SUEL_Lectin"/>
    <property type="match status" value="1"/>
</dbReference>